<sequence>MHDTGHSSIRIINKILIFYSNCLKLI</sequence>
<accession>A0A0E9QEH6</accession>
<reference evidence="1" key="1">
    <citation type="submission" date="2014-11" db="EMBL/GenBank/DDBJ databases">
        <authorList>
            <person name="Amaro Gonzalez C."/>
        </authorList>
    </citation>
    <scope>NUCLEOTIDE SEQUENCE</scope>
</reference>
<proteinExistence type="predicted"/>
<dbReference type="EMBL" id="GBXM01093373">
    <property type="protein sequence ID" value="JAH15204.1"/>
    <property type="molecule type" value="Transcribed_RNA"/>
</dbReference>
<name>A0A0E9QEH6_ANGAN</name>
<organism evidence="1">
    <name type="scientific">Anguilla anguilla</name>
    <name type="common">European freshwater eel</name>
    <name type="synonym">Muraena anguilla</name>
    <dbReference type="NCBI Taxonomy" id="7936"/>
    <lineage>
        <taxon>Eukaryota</taxon>
        <taxon>Metazoa</taxon>
        <taxon>Chordata</taxon>
        <taxon>Craniata</taxon>
        <taxon>Vertebrata</taxon>
        <taxon>Euteleostomi</taxon>
        <taxon>Actinopterygii</taxon>
        <taxon>Neopterygii</taxon>
        <taxon>Teleostei</taxon>
        <taxon>Anguilliformes</taxon>
        <taxon>Anguillidae</taxon>
        <taxon>Anguilla</taxon>
    </lineage>
</organism>
<protein>
    <submittedName>
        <fullName evidence="1">Uncharacterized protein</fullName>
    </submittedName>
</protein>
<evidence type="ECO:0000313" key="1">
    <source>
        <dbReference type="EMBL" id="JAH15204.1"/>
    </source>
</evidence>
<dbReference type="AlphaFoldDB" id="A0A0E9QEH6"/>
<reference evidence="1" key="2">
    <citation type="journal article" date="2015" name="Fish Shellfish Immunol.">
        <title>Early steps in the European eel (Anguilla anguilla)-Vibrio vulnificus interaction in the gills: Role of the RtxA13 toxin.</title>
        <authorList>
            <person name="Callol A."/>
            <person name="Pajuelo D."/>
            <person name="Ebbesson L."/>
            <person name="Teles M."/>
            <person name="MacKenzie S."/>
            <person name="Amaro C."/>
        </authorList>
    </citation>
    <scope>NUCLEOTIDE SEQUENCE</scope>
</reference>